<organism evidence="1 2">
    <name type="scientific">Aphis glycines</name>
    <name type="common">Soybean aphid</name>
    <dbReference type="NCBI Taxonomy" id="307491"/>
    <lineage>
        <taxon>Eukaryota</taxon>
        <taxon>Metazoa</taxon>
        <taxon>Ecdysozoa</taxon>
        <taxon>Arthropoda</taxon>
        <taxon>Hexapoda</taxon>
        <taxon>Insecta</taxon>
        <taxon>Pterygota</taxon>
        <taxon>Neoptera</taxon>
        <taxon>Paraneoptera</taxon>
        <taxon>Hemiptera</taxon>
        <taxon>Sternorrhyncha</taxon>
        <taxon>Aphidomorpha</taxon>
        <taxon>Aphidoidea</taxon>
        <taxon>Aphididae</taxon>
        <taxon>Aphidini</taxon>
        <taxon>Aphis</taxon>
        <taxon>Aphis</taxon>
    </lineage>
</organism>
<dbReference type="Proteomes" id="UP000475862">
    <property type="component" value="Unassembled WGS sequence"/>
</dbReference>
<evidence type="ECO:0000313" key="1">
    <source>
        <dbReference type="EMBL" id="KAE9544696.1"/>
    </source>
</evidence>
<proteinExistence type="predicted"/>
<dbReference type="AlphaFoldDB" id="A0A6G0U8Z9"/>
<reference evidence="1 2" key="1">
    <citation type="submission" date="2019-08" db="EMBL/GenBank/DDBJ databases">
        <title>The genome of the soybean aphid Biotype 1, its phylome, world population structure and adaptation to the North American continent.</title>
        <authorList>
            <person name="Giordano R."/>
            <person name="Donthu R.K."/>
            <person name="Hernandez A.G."/>
            <person name="Wright C.L."/>
            <person name="Zimin A.V."/>
        </authorList>
    </citation>
    <scope>NUCLEOTIDE SEQUENCE [LARGE SCALE GENOMIC DNA]</scope>
    <source>
        <tissue evidence="1">Whole aphids</tissue>
    </source>
</reference>
<accession>A0A6G0U8Z9</accession>
<gene>
    <name evidence="1" type="ORF">AGLY_000238</name>
</gene>
<name>A0A6G0U8Z9_APHGL</name>
<dbReference type="EMBL" id="VYZN01000001">
    <property type="protein sequence ID" value="KAE9544696.1"/>
    <property type="molecule type" value="Genomic_DNA"/>
</dbReference>
<sequence>MQCDQDWYTGMASDSKVNILDALQKSKYTLQKNCTSVTKGTSGKFVRKSVIADNKNEDVHKIIDAKRKWSWRGIILVSPKIAQQKFYPVNENLVNASMIRMLKSLSLALYGIDMFNGWPNTYCISSPCNTPIQSPHKYTKSVTQIATKRDKKKYTNLHNLMYSRSVGVDKIDTFYKQLLDRQVGTALLYIKGWGGPRTRILLTLIFGENFKGAEVKNRSIFTAPNVIDRHKKKKNTHIIVKSIHSSLRSESKNVEIHNNSIRYNHP</sequence>
<keyword evidence="2" id="KW-1185">Reference proteome</keyword>
<protein>
    <submittedName>
        <fullName evidence="1">Uncharacterized protein</fullName>
    </submittedName>
</protein>
<evidence type="ECO:0000313" key="2">
    <source>
        <dbReference type="Proteomes" id="UP000475862"/>
    </source>
</evidence>
<comment type="caution">
    <text evidence="1">The sequence shown here is derived from an EMBL/GenBank/DDBJ whole genome shotgun (WGS) entry which is preliminary data.</text>
</comment>